<evidence type="ECO:0000259" key="2">
    <source>
        <dbReference type="Pfam" id="PF13449"/>
    </source>
</evidence>
<gene>
    <name evidence="3" type="ORF">DBO85_10455</name>
</gene>
<sequence>MTRRPTPLKQWRLRAASLALTLPLSLAVAAANKPAQGDYFERIATFPVYHNLAEGEARATETVAEITTASSDGSTLYYTDSPRQRLGLVDIRNPEAPRPAGFLQLEGEPTSVATHRHFILVAVNTSLDYARPDGVLAVFDIRDPRAPKRVASLATGGQPDSVAVSPTGRFAAVAIENERNEDLNKGLLPQFPAGHLNVVDLAGQPADWRIRKVALSGLAKIAGEDPEPEYVSINALDIAAVTLQENNHVVLVDLRRARVLHHFSAGSVDLHGVDIEENDRIQPTASLLGKRREPDAITWVGPLLATANEGDYKDADKVEGGSRGFTLFDPRGKIWHESGASLEQALIRAGHYPESRSENKGIEPEGIASARFGKRQLLFVGSERGNLVAVYDASKPWSPRLEQLLPTGVGPEGLLPIPSRNLLVVSSETDAADDGYRSTLSIYRLGAKRAEYPQIQSDPKQLLPWGALSGMVADRDARKRLYAVPDSYYKASRIFRIDAGRTPALIDGEIELHKGGSSVDYDLEGIAQAGNGDFWLASEGDGKKRPNLLLRTNASGEVLREYALPEAVAAQATSNGFEGVAVTGEGALERVYVAFQREWRNDPAGQVKIGVFNPNNEQWRFFHYPLDQAPDGAWVGLSEITAVDDERFLVLERDNRSGPDAEVKRLYGISIAGVEPQADGTTLPLLRKRLVRDLLPDLAASNGWVPDKVEGVALDTRGELFVVTDNDGVEDASGETRFLRLGRLRP</sequence>
<protein>
    <submittedName>
        <fullName evidence="3">Alkaline phosphatase</fullName>
    </submittedName>
</protein>
<feature type="chain" id="PRO_5015494378" evidence="1">
    <location>
        <begin position="31"/>
        <end position="746"/>
    </location>
</feature>
<keyword evidence="4" id="KW-1185">Reference proteome</keyword>
<dbReference type="Gene3D" id="2.130.10.10">
    <property type="entry name" value="YVTN repeat-like/Quinoprotein amine dehydrogenase"/>
    <property type="match status" value="1"/>
</dbReference>
<evidence type="ECO:0000256" key="1">
    <source>
        <dbReference type="SAM" id="SignalP"/>
    </source>
</evidence>
<evidence type="ECO:0000313" key="3">
    <source>
        <dbReference type="EMBL" id="PTU74500.1"/>
    </source>
</evidence>
<dbReference type="EMBL" id="QASN01000017">
    <property type="protein sequence ID" value="PTU74500.1"/>
    <property type="molecule type" value="Genomic_DNA"/>
</dbReference>
<dbReference type="SUPFAM" id="SSF63829">
    <property type="entry name" value="Calcium-dependent phosphotriesterase"/>
    <property type="match status" value="1"/>
</dbReference>
<dbReference type="Pfam" id="PF13449">
    <property type="entry name" value="Phytase-like"/>
    <property type="match status" value="1"/>
</dbReference>
<dbReference type="PANTHER" id="PTHR46928">
    <property type="entry name" value="MESENCHYME-SPECIFIC CELL SURFACE GLYCOPROTEIN"/>
    <property type="match status" value="1"/>
</dbReference>
<dbReference type="SUPFAM" id="SSF51004">
    <property type="entry name" value="C-terminal (heme d1) domain of cytochrome cd1-nitrite reductase"/>
    <property type="match status" value="1"/>
</dbReference>
<dbReference type="OrthoDB" id="9803927at2"/>
<dbReference type="InterPro" id="IPR027372">
    <property type="entry name" value="Phytase-like_dom"/>
</dbReference>
<feature type="domain" description="Phytase-like" evidence="2">
    <location>
        <begin position="464"/>
        <end position="727"/>
    </location>
</feature>
<evidence type="ECO:0000313" key="4">
    <source>
        <dbReference type="Proteomes" id="UP000244064"/>
    </source>
</evidence>
<keyword evidence="1" id="KW-0732">Signal</keyword>
<accession>A0A2T5P9T1</accession>
<dbReference type="PANTHER" id="PTHR46928:SF1">
    <property type="entry name" value="MESENCHYME-SPECIFIC CELL SURFACE GLYCOPROTEIN"/>
    <property type="match status" value="1"/>
</dbReference>
<comment type="caution">
    <text evidence="3">The sequence shown here is derived from an EMBL/GenBank/DDBJ whole genome shotgun (WGS) entry which is preliminary data.</text>
</comment>
<dbReference type="AlphaFoldDB" id="A0A2T5P9T1"/>
<feature type="signal peptide" evidence="1">
    <location>
        <begin position="1"/>
        <end position="30"/>
    </location>
</feature>
<dbReference type="InterPro" id="IPR052956">
    <property type="entry name" value="Mesenchyme-surface_protein"/>
</dbReference>
<dbReference type="InterPro" id="IPR011048">
    <property type="entry name" value="Haem_d1_sf"/>
</dbReference>
<dbReference type="RefSeq" id="WP_108107196.1">
    <property type="nucleotide sequence ID" value="NZ_QASN01000017.1"/>
</dbReference>
<dbReference type="Proteomes" id="UP000244064">
    <property type="component" value="Unassembled WGS sequence"/>
</dbReference>
<proteinExistence type="predicted"/>
<reference evidence="3 4" key="1">
    <citation type="submission" date="2018-04" db="EMBL/GenBank/DDBJ databases">
        <title>Pseudomonas sp. nov., isolated from mangrove soil.</title>
        <authorList>
            <person name="Chen C."/>
        </authorList>
    </citation>
    <scope>NUCLEOTIDE SEQUENCE [LARGE SCALE GENOMIC DNA]</scope>
    <source>
        <strain evidence="3 4">TC-11</strain>
    </source>
</reference>
<name>A0A2T5P9T1_9PSED</name>
<organism evidence="3 4">
    <name type="scientific">Pseudomonas mangrovi</name>
    <dbReference type="NCBI Taxonomy" id="2161748"/>
    <lineage>
        <taxon>Bacteria</taxon>
        <taxon>Pseudomonadati</taxon>
        <taxon>Pseudomonadota</taxon>
        <taxon>Gammaproteobacteria</taxon>
        <taxon>Pseudomonadales</taxon>
        <taxon>Pseudomonadaceae</taxon>
        <taxon>Pseudomonas</taxon>
    </lineage>
</organism>
<dbReference type="InterPro" id="IPR015943">
    <property type="entry name" value="WD40/YVTN_repeat-like_dom_sf"/>
</dbReference>